<evidence type="ECO:0008006" key="18">
    <source>
        <dbReference type="Google" id="ProtNLM"/>
    </source>
</evidence>
<evidence type="ECO:0000256" key="4">
    <source>
        <dbReference type="ARBA" id="ARBA00022496"/>
    </source>
</evidence>
<dbReference type="Pfam" id="PF07715">
    <property type="entry name" value="Plug"/>
    <property type="match status" value="1"/>
</dbReference>
<evidence type="ECO:0000256" key="2">
    <source>
        <dbReference type="ARBA" id="ARBA00022448"/>
    </source>
</evidence>
<dbReference type="InterPro" id="IPR000531">
    <property type="entry name" value="Beta-barrel_TonB"/>
</dbReference>
<evidence type="ECO:0000256" key="8">
    <source>
        <dbReference type="ARBA" id="ARBA00023077"/>
    </source>
</evidence>
<evidence type="ECO:0000256" key="9">
    <source>
        <dbReference type="ARBA" id="ARBA00023136"/>
    </source>
</evidence>
<dbReference type="GO" id="GO:0009279">
    <property type="term" value="C:cell outer membrane"/>
    <property type="evidence" value="ECO:0007669"/>
    <property type="project" value="UniProtKB-SubCell"/>
</dbReference>
<feature type="chain" id="PRO_5012377839" description="TonB-dependent receptor" evidence="13">
    <location>
        <begin position="21"/>
        <end position="771"/>
    </location>
</feature>
<keyword evidence="8 12" id="KW-0798">TonB box</keyword>
<name>A0A255Y6Y8_9SPHN</name>
<feature type="signal peptide" evidence="13">
    <location>
        <begin position="1"/>
        <end position="20"/>
    </location>
</feature>
<dbReference type="PANTHER" id="PTHR32552:SF81">
    <property type="entry name" value="TONB-DEPENDENT OUTER MEMBRANE RECEPTOR"/>
    <property type="match status" value="1"/>
</dbReference>
<reference evidence="16 17" key="1">
    <citation type="submission" date="2017-07" db="EMBL/GenBank/DDBJ databases">
        <title>Sandarakinorhabdus cyanobacteriorum sp. nov., a novel bacterium isolated from cyanobacterial aggregates in a eutrophic lake.</title>
        <authorList>
            <person name="Cai H."/>
        </authorList>
    </citation>
    <scope>NUCLEOTIDE SEQUENCE [LARGE SCALE GENOMIC DNA]</scope>
    <source>
        <strain evidence="16 17">TH057</strain>
    </source>
</reference>
<dbReference type="InterPro" id="IPR039426">
    <property type="entry name" value="TonB-dep_rcpt-like"/>
</dbReference>
<evidence type="ECO:0000259" key="15">
    <source>
        <dbReference type="Pfam" id="PF07715"/>
    </source>
</evidence>
<sequence>MRRLILLATASLLPALPAFAADEQIAESIGEEIVVTAQKREQKLVDVPITITAYTGRSLREIGVTQFDQLSAYVPGLNVQEQSPNNPGFVVRGITSDTGSSQGSPAVTVYLNGIDVSRSRGSYFDLYDLERVEVVKGPQSTLFGTAAAVGVVSVITAKPRAGTSGELRVGYGNYDQRRIDGFVNIGNDTLALRVAGAIKLRDGVVPNIAGRPGSQTPNGPRIDDLNGQGQYGARVSLRYTPSADLTLDLVGTYDGQRAPGTAFSSGTFAPTGGTTSPYSFKEVAGAPDSLATLGLDQPGLKRNVYDLNLTGSYKVDDQFSFTAIAGYRNFDSLEVFDADGTQAHYLEFAEDARGEQLSFEGRVNFTSDKVRAFAGANYFWETGFQRVPFVSEEGIFLQCAARLVPGLACINNATGVVEAAQATAILTRGAFTRLPYASEQFRNSATIDTFSLFADVTVIPVDGLELNIGGRWLTENRFSGFSSNIPNTRITGASLIPGGISTGGAVLTGEGNFDAFLPRANILYRVTDNVNVYATWSRGRRSPVVQVSAARVAGQVVPGVRNFPAELLTNYEVGVKGNIGKVNFSLAAYIMKYKDFQISVPQQGAPALIVNADATNKGIEAEINAAVTEMITLYANGSYIDARLNDDPRFGNFSGDRFRLQPEWQGAAGANIRVPLTAKLELFANPNVTHRSSLFFELPNNPVTAQGPVTLVNLRAGVRHPEGKWEVIGFASNLFNERYLLDAGNTGGAFGIPTFIRGLPRLFGVEAVVRF</sequence>
<keyword evidence="7" id="KW-0406">Ion transport</keyword>
<comment type="similarity">
    <text evidence="11 12">Belongs to the TonB-dependent receptor family.</text>
</comment>
<evidence type="ECO:0000256" key="13">
    <source>
        <dbReference type="SAM" id="SignalP"/>
    </source>
</evidence>
<dbReference type="GO" id="GO:0006826">
    <property type="term" value="P:iron ion transport"/>
    <property type="evidence" value="ECO:0007669"/>
    <property type="project" value="UniProtKB-KW"/>
</dbReference>
<keyword evidence="13" id="KW-0732">Signal</keyword>
<dbReference type="PROSITE" id="PS52016">
    <property type="entry name" value="TONB_DEPENDENT_REC_3"/>
    <property type="match status" value="1"/>
</dbReference>
<dbReference type="OrthoDB" id="7313036at2"/>
<organism evidence="16 17">
    <name type="scientific">Sandarakinorhabdus cyanobacteriorum</name>
    <dbReference type="NCBI Taxonomy" id="1981098"/>
    <lineage>
        <taxon>Bacteria</taxon>
        <taxon>Pseudomonadati</taxon>
        <taxon>Pseudomonadota</taxon>
        <taxon>Alphaproteobacteria</taxon>
        <taxon>Sphingomonadales</taxon>
        <taxon>Sphingosinicellaceae</taxon>
        <taxon>Sandarakinorhabdus</taxon>
    </lineage>
</organism>
<keyword evidence="3 11" id="KW-1134">Transmembrane beta strand</keyword>
<keyword evidence="6" id="KW-0408">Iron</keyword>
<dbReference type="Gene3D" id="2.40.170.20">
    <property type="entry name" value="TonB-dependent receptor, beta-barrel domain"/>
    <property type="match status" value="2"/>
</dbReference>
<evidence type="ECO:0000256" key="10">
    <source>
        <dbReference type="ARBA" id="ARBA00023237"/>
    </source>
</evidence>
<protein>
    <recommendedName>
        <fullName evidence="18">TonB-dependent receptor</fullName>
    </recommendedName>
</protein>
<dbReference type="InterPro" id="IPR036942">
    <property type="entry name" value="Beta-barrel_TonB_sf"/>
</dbReference>
<proteinExistence type="inferred from homology"/>
<evidence type="ECO:0000256" key="11">
    <source>
        <dbReference type="PROSITE-ProRule" id="PRU01360"/>
    </source>
</evidence>
<evidence type="ECO:0000256" key="3">
    <source>
        <dbReference type="ARBA" id="ARBA00022452"/>
    </source>
</evidence>
<feature type="domain" description="TonB-dependent receptor-like beta-barrel" evidence="14">
    <location>
        <begin position="437"/>
        <end position="731"/>
    </location>
</feature>
<evidence type="ECO:0000256" key="7">
    <source>
        <dbReference type="ARBA" id="ARBA00023065"/>
    </source>
</evidence>
<feature type="domain" description="TonB-dependent receptor plug" evidence="15">
    <location>
        <begin position="44"/>
        <end position="151"/>
    </location>
</feature>
<evidence type="ECO:0000256" key="12">
    <source>
        <dbReference type="RuleBase" id="RU003357"/>
    </source>
</evidence>
<dbReference type="PANTHER" id="PTHR32552">
    <property type="entry name" value="FERRICHROME IRON RECEPTOR-RELATED"/>
    <property type="match status" value="1"/>
</dbReference>
<evidence type="ECO:0000313" key="17">
    <source>
        <dbReference type="Proteomes" id="UP000216991"/>
    </source>
</evidence>
<evidence type="ECO:0000256" key="1">
    <source>
        <dbReference type="ARBA" id="ARBA00004571"/>
    </source>
</evidence>
<comment type="caution">
    <text evidence="16">The sequence shown here is derived from an EMBL/GenBank/DDBJ whole genome shotgun (WGS) entry which is preliminary data.</text>
</comment>
<dbReference type="SUPFAM" id="SSF56935">
    <property type="entry name" value="Porins"/>
    <property type="match status" value="1"/>
</dbReference>
<comment type="subcellular location">
    <subcellularLocation>
        <location evidence="1 11">Cell outer membrane</location>
        <topology evidence="1 11">Multi-pass membrane protein</topology>
    </subcellularLocation>
</comment>
<evidence type="ECO:0000313" key="16">
    <source>
        <dbReference type="EMBL" id="OYQ24987.1"/>
    </source>
</evidence>
<evidence type="ECO:0000256" key="6">
    <source>
        <dbReference type="ARBA" id="ARBA00023004"/>
    </source>
</evidence>
<dbReference type="Proteomes" id="UP000216991">
    <property type="component" value="Unassembled WGS sequence"/>
</dbReference>
<gene>
    <name evidence="16" type="ORF">CHU93_14185</name>
</gene>
<dbReference type="InterPro" id="IPR012910">
    <property type="entry name" value="Plug_dom"/>
</dbReference>
<dbReference type="EMBL" id="NOXT01000123">
    <property type="protein sequence ID" value="OYQ24987.1"/>
    <property type="molecule type" value="Genomic_DNA"/>
</dbReference>
<dbReference type="RefSeq" id="WP_094474818.1">
    <property type="nucleotide sequence ID" value="NZ_NOXT01000123.1"/>
</dbReference>
<evidence type="ECO:0000259" key="14">
    <source>
        <dbReference type="Pfam" id="PF00593"/>
    </source>
</evidence>
<dbReference type="Pfam" id="PF00593">
    <property type="entry name" value="TonB_dep_Rec_b-barrel"/>
    <property type="match status" value="1"/>
</dbReference>
<keyword evidence="17" id="KW-1185">Reference proteome</keyword>
<keyword evidence="2 11" id="KW-0813">Transport</keyword>
<keyword evidence="5 11" id="KW-0812">Transmembrane</keyword>
<dbReference type="AlphaFoldDB" id="A0A255Y6Y8"/>
<accession>A0A255Y6Y8</accession>
<evidence type="ECO:0000256" key="5">
    <source>
        <dbReference type="ARBA" id="ARBA00022692"/>
    </source>
</evidence>
<keyword evidence="9 11" id="KW-0472">Membrane</keyword>
<keyword evidence="4" id="KW-0410">Iron transport</keyword>
<keyword evidence="10 11" id="KW-0998">Cell outer membrane</keyword>